<dbReference type="WBParaSite" id="PSAMB.scaffold8166size6541.g31047.t1">
    <property type="protein sequence ID" value="PSAMB.scaffold8166size6541.g31047.t1"/>
    <property type="gene ID" value="PSAMB.scaffold8166size6541.g31047"/>
</dbReference>
<evidence type="ECO:0000256" key="1">
    <source>
        <dbReference type="SAM" id="MobiDB-lite"/>
    </source>
</evidence>
<dbReference type="AlphaFoldDB" id="A0A914XEL9"/>
<organism evidence="3 4">
    <name type="scientific">Plectus sambesii</name>
    <dbReference type="NCBI Taxonomy" id="2011161"/>
    <lineage>
        <taxon>Eukaryota</taxon>
        <taxon>Metazoa</taxon>
        <taxon>Ecdysozoa</taxon>
        <taxon>Nematoda</taxon>
        <taxon>Chromadorea</taxon>
        <taxon>Plectida</taxon>
        <taxon>Plectina</taxon>
        <taxon>Plectoidea</taxon>
        <taxon>Plectidae</taxon>
        <taxon>Plectus</taxon>
    </lineage>
</organism>
<dbReference type="PROSITE" id="PS00028">
    <property type="entry name" value="ZINC_FINGER_C2H2_1"/>
    <property type="match status" value="1"/>
</dbReference>
<sequence>MNGAYVEQLSKLLLASAHLSPQEAQRLLIEASLVGYYNDFASQPLPLHQSVAPHFGRMPILPTIPSTLPEHAVIYSPPSTVNPIFYSTPISTASLAASSADGFRTLQPFGAMLPIRRESSPQPTPTAQKLPVICFAKAPSPMPAFSTPAVVDAAEQDAVAGLSIPVPSVSVDSVRRRKYSDESFRTDRSSPQRVPEVQRDSYSDDESFIDVESMADEHDSPRPGSSETSLDLAPTPAPAAPSKNQRKAHIEFYRKIKSTRNIWKDKKLKCRLCNEIVEPQEHTIRAHVSFHSPKALFACLLCNKYETKDQSEIYQHINEYHLQPLNKRCFEDRRDIVELCDILDKCFPRTVPRGKNVYLDMVDRLCHLVDSRKVTKIKCQLCKKFVRSQRKELSRHPQAHPYYRCKHCKTLVKCQSAAIKHLTGPDHSIPNPQVGVDFQPCAASDAMANILQRCFPTYLEKID</sequence>
<accession>A0A914XEL9</accession>
<keyword evidence="3" id="KW-1185">Reference proteome</keyword>
<feature type="domain" description="C2H2-type" evidence="2">
    <location>
        <begin position="405"/>
        <end position="427"/>
    </location>
</feature>
<evidence type="ECO:0000313" key="3">
    <source>
        <dbReference type="Proteomes" id="UP000887566"/>
    </source>
</evidence>
<feature type="region of interest" description="Disordered" evidence="1">
    <location>
        <begin position="175"/>
        <end position="246"/>
    </location>
</feature>
<dbReference type="InterPro" id="IPR013087">
    <property type="entry name" value="Znf_C2H2_type"/>
</dbReference>
<dbReference type="Proteomes" id="UP000887566">
    <property type="component" value="Unplaced"/>
</dbReference>
<dbReference type="SMART" id="SM00355">
    <property type="entry name" value="ZnF_C2H2"/>
    <property type="match status" value="4"/>
</dbReference>
<reference evidence="4" key="1">
    <citation type="submission" date="2022-11" db="UniProtKB">
        <authorList>
            <consortium name="WormBaseParasite"/>
        </authorList>
    </citation>
    <scope>IDENTIFICATION</scope>
</reference>
<feature type="compositionally biased region" description="Basic and acidic residues" evidence="1">
    <location>
        <begin position="179"/>
        <end position="202"/>
    </location>
</feature>
<protein>
    <submittedName>
        <fullName evidence="4">C2H2-type domain-containing protein</fullName>
    </submittedName>
</protein>
<name>A0A914XEL9_9BILA</name>
<proteinExistence type="predicted"/>
<evidence type="ECO:0000259" key="2">
    <source>
        <dbReference type="PROSITE" id="PS00028"/>
    </source>
</evidence>
<evidence type="ECO:0000313" key="4">
    <source>
        <dbReference type="WBParaSite" id="PSAMB.scaffold8166size6541.g31047.t1"/>
    </source>
</evidence>